<keyword evidence="1 5" id="KW-0489">Methyltransferase</keyword>
<dbReference type="SUPFAM" id="SSF53335">
    <property type="entry name" value="S-adenosyl-L-methionine-dependent methyltransferases"/>
    <property type="match status" value="1"/>
</dbReference>
<dbReference type="EMBL" id="JAGKQQ010000001">
    <property type="protein sequence ID" value="MBP3959885.1"/>
    <property type="molecule type" value="Genomic_DNA"/>
</dbReference>
<evidence type="ECO:0000256" key="2">
    <source>
        <dbReference type="ARBA" id="ARBA00022679"/>
    </source>
</evidence>
<evidence type="ECO:0000259" key="4">
    <source>
        <dbReference type="Pfam" id="PF13649"/>
    </source>
</evidence>
<name>A0ABS5C332_9BACT</name>
<evidence type="ECO:0000256" key="1">
    <source>
        <dbReference type="ARBA" id="ARBA00022603"/>
    </source>
</evidence>
<proteinExistence type="predicted"/>
<feature type="domain" description="Methyltransferase" evidence="4">
    <location>
        <begin position="64"/>
        <end position="153"/>
    </location>
</feature>
<dbReference type="PANTHER" id="PTHR43464">
    <property type="entry name" value="METHYLTRANSFERASE"/>
    <property type="match status" value="1"/>
</dbReference>
<sequence>MVFLSRLRTRDRIPELMDDPAIDPAEHRRALAGLVRLNRFSNSAGVLWPAIANLSKRLPRPVRVLDVATGSGDVPRKLLARAARAGTPIEVSGCDVSPTAIEEAARHPSAARFFVHDALRDPLPTGFDVVTCSLFLHHLSEDEAVGLFANMKAAAGTMVLVNDLLRSRFNYCAVWAACRVLAGSRVVWFDGPASVRSAFTPAEALAIAERAGLHSATARRKFPSRFLLSWSRPDENSESETRNPK</sequence>
<dbReference type="InterPro" id="IPR029063">
    <property type="entry name" value="SAM-dependent_MTases_sf"/>
</dbReference>
<keyword evidence="3" id="KW-0949">S-adenosyl-L-methionine</keyword>
<dbReference type="InterPro" id="IPR041698">
    <property type="entry name" value="Methyltransf_25"/>
</dbReference>
<gene>
    <name evidence="5" type="ORF">J8F10_31960</name>
</gene>
<keyword evidence="2" id="KW-0808">Transferase</keyword>
<dbReference type="Gene3D" id="3.40.50.150">
    <property type="entry name" value="Vaccinia Virus protein VP39"/>
    <property type="match status" value="1"/>
</dbReference>
<evidence type="ECO:0000256" key="3">
    <source>
        <dbReference type="ARBA" id="ARBA00022691"/>
    </source>
</evidence>
<keyword evidence="6" id="KW-1185">Reference proteome</keyword>
<dbReference type="CDD" id="cd02440">
    <property type="entry name" value="AdoMet_MTases"/>
    <property type="match status" value="1"/>
</dbReference>
<accession>A0ABS5C332</accession>
<evidence type="ECO:0000313" key="6">
    <source>
        <dbReference type="Proteomes" id="UP000676565"/>
    </source>
</evidence>
<comment type="caution">
    <text evidence="5">The sequence shown here is derived from an EMBL/GenBank/DDBJ whole genome shotgun (WGS) entry which is preliminary data.</text>
</comment>
<organism evidence="5 6">
    <name type="scientific">Gemmata palustris</name>
    <dbReference type="NCBI Taxonomy" id="2822762"/>
    <lineage>
        <taxon>Bacteria</taxon>
        <taxon>Pseudomonadati</taxon>
        <taxon>Planctomycetota</taxon>
        <taxon>Planctomycetia</taxon>
        <taxon>Gemmatales</taxon>
        <taxon>Gemmataceae</taxon>
        <taxon>Gemmata</taxon>
    </lineage>
</organism>
<dbReference type="PANTHER" id="PTHR43464:SF19">
    <property type="entry name" value="UBIQUINONE BIOSYNTHESIS O-METHYLTRANSFERASE, MITOCHONDRIAL"/>
    <property type="match status" value="1"/>
</dbReference>
<reference evidence="5 6" key="1">
    <citation type="submission" date="2021-04" db="EMBL/GenBank/DDBJ databases">
        <authorList>
            <person name="Ivanova A."/>
        </authorList>
    </citation>
    <scope>NUCLEOTIDE SEQUENCE [LARGE SCALE GENOMIC DNA]</scope>
    <source>
        <strain evidence="5 6">G18</strain>
    </source>
</reference>
<dbReference type="Pfam" id="PF13649">
    <property type="entry name" value="Methyltransf_25"/>
    <property type="match status" value="1"/>
</dbReference>
<dbReference type="GO" id="GO:0032259">
    <property type="term" value="P:methylation"/>
    <property type="evidence" value="ECO:0007669"/>
    <property type="project" value="UniProtKB-KW"/>
</dbReference>
<dbReference type="RefSeq" id="WP_210660748.1">
    <property type="nucleotide sequence ID" value="NZ_JAGKQQ010000001.1"/>
</dbReference>
<evidence type="ECO:0000313" key="5">
    <source>
        <dbReference type="EMBL" id="MBP3959885.1"/>
    </source>
</evidence>
<protein>
    <submittedName>
        <fullName evidence="5">Methyltransferase domain-containing protein</fullName>
    </submittedName>
</protein>
<dbReference type="GO" id="GO:0008168">
    <property type="term" value="F:methyltransferase activity"/>
    <property type="evidence" value="ECO:0007669"/>
    <property type="project" value="UniProtKB-KW"/>
</dbReference>
<dbReference type="Proteomes" id="UP000676565">
    <property type="component" value="Unassembled WGS sequence"/>
</dbReference>